<accession>A0A926EQG4</accession>
<reference evidence="6" key="1">
    <citation type="submission" date="2020-08" db="EMBL/GenBank/DDBJ databases">
        <title>Genome public.</title>
        <authorList>
            <person name="Liu C."/>
            <person name="Sun Q."/>
        </authorList>
    </citation>
    <scope>NUCLEOTIDE SEQUENCE</scope>
    <source>
        <strain evidence="6">NSJ-64</strain>
    </source>
</reference>
<protein>
    <recommendedName>
        <fullName evidence="4">Pseudouridine synthase</fullName>
        <ecNumber evidence="4">5.4.99.-</ecNumber>
    </recommendedName>
</protein>
<dbReference type="CDD" id="cd02869">
    <property type="entry name" value="PseudoU_synth_RluA_like"/>
    <property type="match status" value="1"/>
</dbReference>
<feature type="active site" evidence="3">
    <location>
        <position position="134"/>
    </location>
</feature>
<dbReference type="Gene3D" id="3.30.2350.10">
    <property type="entry name" value="Pseudouridine synthase"/>
    <property type="match status" value="1"/>
</dbReference>
<organism evidence="6 7">
    <name type="scientific">Youxingia wuxianensis</name>
    <dbReference type="NCBI Taxonomy" id="2763678"/>
    <lineage>
        <taxon>Bacteria</taxon>
        <taxon>Bacillati</taxon>
        <taxon>Bacillota</taxon>
        <taxon>Clostridia</taxon>
        <taxon>Eubacteriales</taxon>
        <taxon>Oscillospiraceae</taxon>
        <taxon>Youxingia</taxon>
    </lineage>
</organism>
<dbReference type="RefSeq" id="WP_262394482.1">
    <property type="nucleotide sequence ID" value="NZ_JACRTD010000002.1"/>
</dbReference>
<gene>
    <name evidence="6" type="ORF">H8705_03605</name>
</gene>
<keyword evidence="7" id="KW-1185">Reference proteome</keyword>
<comment type="catalytic activity">
    <reaction evidence="1 4">
        <text>a uridine in RNA = a pseudouridine in RNA</text>
        <dbReference type="Rhea" id="RHEA:48348"/>
        <dbReference type="Rhea" id="RHEA-COMP:12068"/>
        <dbReference type="Rhea" id="RHEA-COMP:12069"/>
        <dbReference type="ChEBI" id="CHEBI:65314"/>
        <dbReference type="ChEBI" id="CHEBI:65315"/>
    </reaction>
</comment>
<dbReference type="InterPro" id="IPR006224">
    <property type="entry name" value="PsdUridine_synth_RluA-like_CS"/>
</dbReference>
<dbReference type="AlphaFoldDB" id="A0A926EQG4"/>
<evidence type="ECO:0000256" key="2">
    <source>
        <dbReference type="ARBA" id="ARBA00010876"/>
    </source>
</evidence>
<dbReference type="InterPro" id="IPR050188">
    <property type="entry name" value="RluA_PseudoU_synthase"/>
</dbReference>
<feature type="domain" description="Pseudouridine synthase RsuA/RluA-like" evidence="5">
    <location>
        <begin position="87"/>
        <end position="232"/>
    </location>
</feature>
<dbReference type="GO" id="GO:0009982">
    <property type="term" value="F:pseudouridine synthase activity"/>
    <property type="evidence" value="ECO:0007669"/>
    <property type="project" value="InterPro"/>
</dbReference>
<dbReference type="InterPro" id="IPR006145">
    <property type="entry name" value="PsdUridine_synth_RsuA/RluA"/>
</dbReference>
<dbReference type="EC" id="5.4.99.-" evidence="4"/>
<dbReference type="NCBIfam" id="TIGR00005">
    <property type="entry name" value="rluA_subfam"/>
    <property type="match status" value="1"/>
</dbReference>
<dbReference type="SUPFAM" id="SSF55120">
    <property type="entry name" value="Pseudouridine synthase"/>
    <property type="match status" value="1"/>
</dbReference>
<evidence type="ECO:0000259" key="5">
    <source>
        <dbReference type="Pfam" id="PF00849"/>
    </source>
</evidence>
<evidence type="ECO:0000256" key="1">
    <source>
        <dbReference type="ARBA" id="ARBA00000073"/>
    </source>
</evidence>
<dbReference type="PANTHER" id="PTHR21600">
    <property type="entry name" value="MITOCHONDRIAL RNA PSEUDOURIDINE SYNTHASE"/>
    <property type="match status" value="1"/>
</dbReference>
<keyword evidence="4" id="KW-0413">Isomerase</keyword>
<proteinExistence type="inferred from homology"/>
<comment type="caution">
    <text evidence="6">The sequence shown here is derived from an EMBL/GenBank/DDBJ whole genome shotgun (WGS) entry which is preliminary data.</text>
</comment>
<dbReference type="GO" id="GO:0140098">
    <property type="term" value="F:catalytic activity, acting on RNA"/>
    <property type="evidence" value="ECO:0007669"/>
    <property type="project" value="UniProtKB-ARBA"/>
</dbReference>
<evidence type="ECO:0000313" key="7">
    <source>
        <dbReference type="Proteomes" id="UP000623678"/>
    </source>
</evidence>
<name>A0A926EQG4_9FIRM</name>
<dbReference type="InterPro" id="IPR020103">
    <property type="entry name" value="PsdUridine_synth_cat_dom_sf"/>
</dbReference>
<comment type="similarity">
    <text evidence="2 4">Belongs to the pseudouridine synthase RluA family.</text>
</comment>
<evidence type="ECO:0000313" key="6">
    <source>
        <dbReference type="EMBL" id="MBC8584659.1"/>
    </source>
</evidence>
<sequence>MRKIEYVISHEVDGCDILTYLHRIQGYSSRVIKSLKRAPDGILKNGQHARTIDRVKEGDLLSVTIYDQPKPACLSTRQVEILYEDDDLLVYNKPWDMPCHQAKYHQQDTLANVFAAHCAKQGTPLTCRVVNRLDKDTSGAVIIAKTPYAADHIAGTVEKKYLAIVQGTPHPLRGEINAPIGRYNQRDIVRGVMENGQEAITQYWTYCANESFSAIYCSLPTGRTHQIRVHMSFIGHPLLGDRLYGGREELIKRQALHCYQVKFLHPVKREFVEITAPVPFDMKKLLDQCEKILKTTGDNGKKTSDNV</sequence>
<evidence type="ECO:0000256" key="3">
    <source>
        <dbReference type="PIRSR" id="PIRSR606225-1"/>
    </source>
</evidence>
<comment type="function">
    <text evidence="4">Responsible for synthesis of pseudouridine from uracil.</text>
</comment>
<dbReference type="GO" id="GO:0003723">
    <property type="term" value="F:RNA binding"/>
    <property type="evidence" value="ECO:0007669"/>
    <property type="project" value="InterPro"/>
</dbReference>
<dbReference type="Proteomes" id="UP000623678">
    <property type="component" value="Unassembled WGS sequence"/>
</dbReference>
<dbReference type="PANTHER" id="PTHR21600:SF35">
    <property type="entry name" value="PSEUDOURIDINE SYNTHASE"/>
    <property type="match status" value="1"/>
</dbReference>
<dbReference type="Pfam" id="PF00849">
    <property type="entry name" value="PseudoU_synth_2"/>
    <property type="match status" value="1"/>
</dbReference>
<dbReference type="PROSITE" id="PS01129">
    <property type="entry name" value="PSI_RLU"/>
    <property type="match status" value="1"/>
</dbReference>
<dbReference type="EMBL" id="JACRTD010000002">
    <property type="protein sequence ID" value="MBC8584659.1"/>
    <property type="molecule type" value="Genomic_DNA"/>
</dbReference>
<evidence type="ECO:0000256" key="4">
    <source>
        <dbReference type="RuleBase" id="RU362028"/>
    </source>
</evidence>
<dbReference type="InterPro" id="IPR006225">
    <property type="entry name" value="PsdUridine_synth_RluC/D"/>
</dbReference>
<dbReference type="GO" id="GO:0000455">
    <property type="term" value="P:enzyme-directed rRNA pseudouridine synthesis"/>
    <property type="evidence" value="ECO:0007669"/>
    <property type="project" value="TreeGrafter"/>
</dbReference>